<dbReference type="Gene3D" id="2.60.120.330">
    <property type="entry name" value="B-lactam Antibiotic, Isopenicillin N Synthase, Chain"/>
    <property type="match status" value="1"/>
</dbReference>
<dbReference type="GO" id="GO:0016491">
    <property type="term" value="F:oxidoreductase activity"/>
    <property type="evidence" value="ECO:0007669"/>
    <property type="project" value="UniProtKB-KW"/>
</dbReference>
<dbReference type="GeneID" id="116308521"/>
<dbReference type="Proteomes" id="UP000515163">
    <property type="component" value="Unplaced"/>
</dbReference>
<sequence length="337" mass="38380">MATVEVERVSGIPMIDFSAFSIEKKTRPPAENEEVQLLVKQLLHAFSTVGFVFLKNYGISQDEIDTVFDVMDKFFNADKASKLKYSKWDDVLQNGWDKLEKERHRKSLIFSNNPDRPADLKESFDIGHIYEDTFKWPDDEVPEFKPTIKGMYEKVEILGLRILSAIALGLGMDADTFTSQYQHMGTQKGMTALRLNFYPKLKGDIDVKPEQIRCGEHTDYGGVSILFQDECGGLEVQNVEGKYIPVTPVKGAVIVNIADLMQRWTSDRLKSTFHRVIVPESIKKERDRRSAVFFFNPDRDATITCLDGQNKYLPIKSSDYITSRLASGYSIPVPVQQ</sequence>
<dbReference type="Pfam" id="PF03171">
    <property type="entry name" value="2OG-FeII_Oxy"/>
    <property type="match status" value="1"/>
</dbReference>
<accession>A0A6P8J476</accession>
<evidence type="ECO:0000259" key="2">
    <source>
        <dbReference type="PROSITE" id="PS51471"/>
    </source>
</evidence>
<keyword evidence="1" id="KW-0479">Metal-binding</keyword>
<comment type="similarity">
    <text evidence="1">Belongs to the iron/ascorbate-dependent oxidoreductase family.</text>
</comment>
<dbReference type="SUPFAM" id="SSF51197">
    <property type="entry name" value="Clavaminate synthase-like"/>
    <property type="match status" value="1"/>
</dbReference>
<dbReference type="InParanoid" id="A0A6P8J476"/>
<dbReference type="GO" id="GO:0046872">
    <property type="term" value="F:metal ion binding"/>
    <property type="evidence" value="ECO:0007669"/>
    <property type="project" value="UniProtKB-KW"/>
</dbReference>
<evidence type="ECO:0000313" key="3">
    <source>
        <dbReference type="Proteomes" id="UP000515163"/>
    </source>
</evidence>
<dbReference type="KEGG" id="aten:116308521"/>
<dbReference type="PROSITE" id="PS51471">
    <property type="entry name" value="FE2OG_OXY"/>
    <property type="match status" value="1"/>
</dbReference>
<dbReference type="AlphaFoldDB" id="A0A6P8J476"/>
<dbReference type="FunFam" id="2.60.120.330:FF:000038">
    <property type="entry name" value="Si:dkey-10o6.2"/>
    <property type="match status" value="1"/>
</dbReference>
<organism evidence="3 4">
    <name type="scientific">Actinia tenebrosa</name>
    <name type="common">Australian red waratah sea anemone</name>
    <dbReference type="NCBI Taxonomy" id="6105"/>
    <lineage>
        <taxon>Eukaryota</taxon>
        <taxon>Metazoa</taxon>
        <taxon>Cnidaria</taxon>
        <taxon>Anthozoa</taxon>
        <taxon>Hexacorallia</taxon>
        <taxon>Actiniaria</taxon>
        <taxon>Actiniidae</taxon>
        <taxon>Actinia</taxon>
    </lineage>
</organism>
<gene>
    <name evidence="4" type="primary">LOC116308521</name>
</gene>
<protein>
    <submittedName>
        <fullName evidence="4">2-oxoglutarate-dependent dioxygenase ecdK-like isoform X1</fullName>
    </submittedName>
</protein>
<dbReference type="PANTHER" id="PTHR47990">
    <property type="entry name" value="2-OXOGLUTARATE (2OG) AND FE(II)-DEPENDENT OXYGENASE SUPERFAMILY PROTEIN-RELATED"/>
    <property type="match status" value="1"/>
</dbReference>
<name>A0A6P8J476_ACTTE</name>
<feature type="domain" description="Fe2OG dioxygenase" evidence="2">
    <location>
        <begin position="188"/>
        <end position="297"/>
    </location>
</feature>
<evidence type="ECO:0000313" key="4">
    <source>
        <dbReference type="RefSeq" id="XP_031574826.1"/>
    </source>
</evidence>
<reference evidence="4" key="1">
    <citation type="submission" date="2025-08" db="UniProtKB">
        <authorList>
            <consortium name="RefSeq"/>
        </authorList>
    </citation>
    <scope>IDENTIFICATION</scope>
    <source>
        <tissue evidence="4">Tentacle</tissue>
    </source>
</reference>
<keyword evidence="1" id="KW-0408">Iron</keyword>
<keyword evidence="3" id="KW-1185">Reference proteome</keyword>
<dbReference type="PRINTS" id="PR00682">
    <property type="entry name" value="IPNSYNTHASE"/>
</dbReference>
<dbReference type="RefSeq" id="XP_031574826.1">
    <property type="nucleotide sequence ID" value="XM_031718966.1"/>
</dbReference>
<dbReference type="InterPro" id="IPR050231">
    <property type="entry name" value="Iron_ascorbate_oxido_reductase"/>
</dbReference>
<keyword evidence="1" id="KW-0560">Oxidoreductase</keyword>
<dbReference type="InterPro" id="IPR027443">
    <property type="entry name" value="IPNS-like_sf"/>
</dbReference>
<dbReference type="InterPro" id="IPR026992">
    <property type="entry name" value="DIOX_N"/>
</dbReference>
<dbReference type="InterPro" id="IPR044861">
    <property type="entry name" value="IPNS-like_FE2OG_OXY"/>
</dbReference>
<proteinExistence type="inferred from homology"/>
<dbReference type="Pfam" id="PF14226">
    <property type="entry name" value="DIOX_N"/>
    <property type="match status" value="1"/>
</dbReference>
<evidence type="ECO:0000256" key="1">
    <source>
        <dbReference type="RuleBase" id="RU003682"/>
    </source>
</evidence>
<dbReference type="OrthoDB" id="288590at2759"/>
<dbReference type="InterPro" id="IPR005123">
    <property type="entry name" value="Oxoglu/Fe-dep_dioxygenase_dom"/>
</dbReference>